<feature type="transmembrane region" description="Helical" evidence="1">
    <location>
        <begin position="12"/>
        <end position="31"/>
    </location>
</feature>
<name>A0A455UJ86_9GAMM</name>
<keyword evidence="2" id="KW-0614">Plasmid</keyword>
<keyword evidence="1" id="KW-0472">Membrane</keyword>
<feature type="transmembrane region" description="Helical" evidence="1">
    <location>
        <begin position="62"/>
        <end position="88"/>
    </location>
</feature>
<dbReference type="InterPro" id="IPR036938">
    <property type="entry name" value="PAP2/HPO_sf"/>
</dbReference>
<organism evidence="2 3">
    <name type="scientific">Vreelandella sulfidaeris</name>
    <dbReference type="NCBI Taxonomy" id="115553"/>
    <lineage>
        <taxon>Bacteria</taxon>
        <taxon>Pseudomonadati</taxon>
        <taxon>Pseudomonadota</taxon>
        <taxon>Gammaproteobacteria</taxon>
        <taxon>Oceanospirillales</taxon>
        <taxon>Halomonadaceae</taxon>
        <taxon>Vreelandella</taxon>
    </lineage>
</organism>
<dbReference type="AlphaFoldDB" id="A0A455UJ86"/>
<feature type="transmembrane region" description="Helical" evidence="1">
    <location>
        <begin position="94"/>
        <end position="112"/>
    </location>
</feature>
<dbReference type="Proteomes" id="UP000320231">
    <property type="component" value="Plasmid pBAA-803-A"/>
</dbReference>
<evidence type="ECO:0000256" key="1">
    <source>
        <dbReference type="SAM" id="Phobius"/>
    </source>
</evidence>
<evidence type="ECO:0000313" key="2">
    <source>
        <dbReference type="EMBL" id="BBI65453.1"/>
    </source>
</evidence>
<sequence>MSLLAPSHDLQPLILIGVPLAFVAAALATLAQEVAERSGLAVADQSISLALSHLRTEPGDKVVAFLTGFGDAYVIIASSAAVTCWLLLRRQWHLALGVVLSIAIASGLATLLKAGLAIPRPQALYEGAQVFGFPSGHATGPRR</sequence>
<reference evidence="2 3" key="1">
    <citation type="journal article" date="2019" name="Microbiol. Resour. Announc.">
        <title>Complete Genome Sequence of Halomonas sulfidaeris Strain Esulfide1 Isolated from a Metal Sulfide Rock at a Depth of 2,200 Meters, Obtained Using Nanopore Sequencing.</title>
        <authorList>
            <person name="Saito M."/>
            <person name="Nishigata A."/>
            <person name="Galipon J."/>
            <person name="Arakawa K."/>
        </authorList>
    </citation>
    <scope>NUCLEOTIDE SEQUENCE [LARGE SCALE GENOMIC DNA]</scope>
    <source>
        <strain evidence="2 3">ATCC BAA-803</strain>
        <plasmid evidence="3">pbaa-803-a dna</plasmid>
    </source>
</reference>
<protein>
    <recommendedName>
        <fullName evidence="4">Phosphatidic acid phosphatase type 2/haloperoxidase domain-containing protein</fullName>
    </recommendedName>
</protein>
<evidence type="ECO:0000313" key="3">
    <source>
        <dbReference type="Proteomes" id="UP000320231"/>
    </source>
</evidence>
<proteinExistence type="predicted"/>
<accession>A0A455UJ86</accession>
<gene>
    <name evidence="2" type="ORF">HSBAA_PA_0560</name>
</gene>
<keyword evidence="1" id="KW-1133">Transmembrane helix</keyword>
<geneLocation type="plasmid" evidence="3">
    <name>pbaa-803-a dna</name>
</geneLocation>
<dbReference type="Gene3D" id="1.20.144.10">
    <property type="entry name" value="Phosphatidic acid phosphatase type 2/haloperoxidase"/>
    <property type="match status" value="1"/>
</dbReference>
<evidence type="ECO:0008006" key="4">
    <source>
        <dbReference type="Google" id="ProtNLM"/>
    </source>
</evidence>
<dbReference type="EMBL" id="AP019515">
    <property type="protein sequence ID" value="BBI65453.1"/>
    <property type="molecule type" value="Genomic_DNA"/>
</dbReference>
<dbReference type="KEGG" id="hsr:HSBAA_PA_0560"/>
<keyword evidence="1" id="KW-0812">Transmembrane</keyword>
<dbReference type="SUPFAM" id="SSF48317">
    <property type="entry name" value="Acid phosphatase/Vanadium-dependent haloperoxidase"/>
    <property type="match status" value="1"/>
</dbReference>